<dbReference type="PANTHER" id="PTHR34990:SF2">
    <property type="entry name" value="BLL8164 PROTEIN"/>
    <property type="match status" value="1"/>
</dbReference>
<evidence type="ECO:0000256" key="1">
    <source>
        <dbReference type="ARBA" id="ARBA00022475"/>
    </source>
</evidence>
<keyword evidence="3" id="KW-0479">Metal-binding</keyword>
<gene>
    <name evidence="7" type="ORF">H9789_01425</name>
</gene>
<dbReference type="Proteomes" id="UP000823865">
    <property type="component" value="Unassembled WGS sequence"/>
</dbReference>
<dbReference type="GO" id="GO:0008758">
    <property type="term" value="F:UDP-2,3-diacylglucosamine hydrolase activity"/>
    <property type="evidence" value="ECO:0007669"/>
    <property type="project" value="TreeGrafter"/>
</dbReference>
<name>A0A9E2L3Y3_9BACT</name>
<keyword evidence="4" id="KW-0472">Membrane</keyword>
<dbReference type="InterPro" id="IPR004843">
    <property type="entry name" value="Calcineurin-like_PHP"/>
</dbReference>
<dbReference type="GO" id="GO:0046872">
    <property type="term" value="F:metal ion binding"/>
    <property type="evidence" value="ECO:0007669"/>
    <property type="project" value="UniProtKB-KW"/>
</dbReference>
<dbReference type="AlphaFoldDB" id="A0A9E2L3Y3"/>
<dbReference type="CDD" id="cd07398">
    <property type="entry name" value="MPP_YbbF-LpxH"/>
    <property type="match status" value="1"/>
</dbReference>
<evidence type="ECO:0000256" key="5">
    <source>
        <dbReference type="ARBA" id="ARBA00023211"/>
    </source>
</evidence>
<reference evidence="7" key="2">
    <citation type="submission" date="2021-04" db="EMBL/GenBank/DDBJ databases">
        <authorList>
            <person name="Gilroy R."/>
        </authorList>
    </citation>
    <scope>NUCLEOTIDE SEQUENCE</scope>
    <source>
        <strain evidence="7">G3-2149</strain>
    </source>
</reference>
<dbReference type="InterPro" id="IPR029052">
    <property type="entry name" value="Metallo-depent_PP-like"/>
</dbReference>
<evidence type="ECO:0000313" key="7">
    <source>
        <dbReference type="EMBL" id="MBU3852490.1"/>
    </source>
</evidence>
<keyword evidence="2" id="KW-0997">Cell inner membrane</keyword>
<dbReference type="Pfam" id="PF00149">
    <property type="entry name" value="Metallophos"/>
    <property type="match status" value="1"/>
</dbReference>
<reference evidence="7" key="1">
    <citation type="journal article" date="2021" name="PeerJ">
        <title>Extensive microbial diversity within the chicken gut microbiome revealed by metagenomics and culture.</title>
        <authorList>
            <person name="Gilroy R."/>
            <person name="Ravi A."/>
            <person name="Getino M."/>
            <person name="Pursley I."/>
            <person name="Horton D.L."/>
            <person name="Alikhan N.F."/>
            <person name="Baker D."/>
            <person name="Gharbi K."/>
            <person name="Hall N."/>
            <person name="Watson M."/>
            <person name="Adriaenssens E.M."/>
            <person name="Foster-Nyarko E."/>
            <person name="Jarju S."/>
            <person name="Secka A."/>
            <person name="Antonio M."/>
            <person name="Oren A."/>
            <person name="Chaudhuri R.R."/>
            <person name="La Ragione R."/>
            <person name="Hildebrand F."/>
            <person name="Pallen M.J."/>
        </authorList>
    </citation>
    <scope>NUCLEOTIDE SEQUENCE</scope>
    <source>
        <strain evidence="7">G3-2149</strain>
    </source>
</reference>
<sequence length="268" mass="31123">MQLRKHYRTIVLSDIHLGTSHSKVDEVNQFLKSVNCDRLILNGDIIDGWHIRKNGSKKWLPEHTLFFKILMKLMEKCNTEIIYVSGNHDDFLDALVPLQLGNITVVKDFVHETNGKRYFVTHGDVFDRVTSQMKWLANLGDTGYTFLLWFNGWYNRYRRAMGKPYYSLSQRIKQKVKTAVSYISDFEQTLAEFAQSKKCDGVICGHIHHPENTYYGNIHYLNSGDWVETMSALAEDEDGNWSILYYGETYQNAECEENQDITKINAAV</sequence>
<proteinExistence type="predicted"/>
<dbReference type="GO" id="GO:0016020">
    <property type="term" value="C:membrane"/>
    <property type="evidence" value="ECO:0007669"/>
    <property type="project" value="GOC"/>
</dbReference>
<protein>
    <submittedName>
        <fullName evidence="7">UDP-2,3-diacylglucosamine diphosphatase</fullName>
    </submittedName>
</protein>
<evidence type="ECO:0000256" key="4">
    <source>
        <dbReference type="ARBA" id="ARBA00023136"/>
    </source>
</evidence>
<evidence type="ECO:0000256" key="3">
    <source>
        <dbReference type="ARBA" id="ARBA00022723"/>
    </source>
</evidence>
<accession>A0A9E2L3Y3</accession>
<evidence type="ECO:0000256" key="2">
    <source>
        <dbReference type="ARBA" id="ARBA00022519"/>
    </source>
</evidence>
<keyword evidence="5" id="KW-0464">Manganese</keyword>
<evidence type="ECO:0000259" key="6">
    <source>
        <dbReference type="Pfam" id="PF00149"/>
    </source>
</evidence>
<organism evidence="7 8">
    <name type="scientific">Candidatus Paraprevotella stercoravium</name>
    <dbReference type="NCBI Taxonomy" id="2838725"/>
    <lineage>
        <taxon>Bacteria</taxon>
        <taxon>Pseudomonadati</taxon>
        <taxon>Bacteroidota</taxon>
        <taxon>Bacteroidia</taxon>
        <taxon>Bacteroidales</taxon>
        <taxon>Prevotellaceae</taxon>
        <taxon>Paraprevotella</taxon>
    </lineage>
</organism>
<keyword evidence="1" id="KW-1003">Cell membrane</keyword>
<dbReference type="Gene3D" id="3.60.21.10">
    <property type="match status" value="1"/>
</dbReference>
<comment type="caution">
    <text evidence="7">The sequence shown here is derived from an EMBL/GenBank/DDBJ whole genome shotgun (WGS) entry which is preliminary data.</text>
</comment>
<dbReference type="SUPFAM" id="SSF56300">
    <property type="entry name" value="Metallo-dependent phosphatases"/>
    <property type="match status" value="1"/>
</dbReference>
<dbReference type="InterPro" id="IPR043461">
    <property type="entry name" value="LpxH-like"/>
</dbReference>
<dbReference type="GO" id="GO:0009245">
    <property type="term" value="P:lipid A biosynthetic process"/>
    <property type="evidence" value="ECO:0007669"/>
    <property type="project" value="TreeGrafter"/>
</dbReference>
<feature type="domain" description="Calcineurin-like phosphoesterase" evidence="6">
    <location>
        <begin position="8"/>
        <end position="210"/>
    </location>
</feature>
<dbReference type="EMBL" id="JAHLFU010000024">
    <property type="protein sequence ID" value="MBU3852490.1"/>
    <property type="molecule type" value="Genomic_DNA"/>
</dbReference>
<evidence type="ECO:0000313" key="8">
    <source>
        <dbReference type="Proteomes" id="UP000823865"/>
    </source>
</evidence>
<dbReference type="PANTHER" id="PTHR34990">
    <property type="entry name" value="UDP-2,3-DIACYLGLUCOSAMINE HYDROLASE-RELATED"/>
    <property type="match status" value="1"/>
</dbReference>